<keyword evidence="2" id="KW-1185">Reference proteome</keyword>
<gene>
    <name evidence="1" type="ORF">MC7420_1379</name>
</gene>
<dbReference type="Proteomes" id="UP000003835">
    <property type="component" value="Unassembled WGS sequence"/>
</dbReference>
<dbReference type="AlphaFoldDB" id="B4VRE9"/>
<organism evidence="1 2">
    <name type="scientific">Coleofasciculus chthonoplastes PCC 7420</name>
    <dbReference type="NCBI Taxonomy" id="118168"/>
    <lineage>
        <taxon>Bacteria</taxon>
        <taxon>Bacillati</taxon>
        <taxon>Cyanobacteriota</taxon>
        <taxon>Cyanophyceae</taxon>
        <taxon>Coleofasciculales</taxon>
        <taxon>Coleofasciculaceae</taxon>
        <taxon>Coleofasciculus</taxon>
    </lineage>
</organism>
<sequence length="40" mass="4473">MKTETQLKSRKTHLCGSISGEPVEFVNISKLRLKPEKSTA</sequence>
<reference evidence="1 2" key="1">
    <citation type="submission" date="2008-07" db="EMBL/GenBank/DDBJ databases">
        <authorList>
            <person name="Tandeau de Marsac N."/>
            <person name="Ferriera S."/>
            <person name="Johnson J."/>
            <person name="Kravitz S."/>
            <person name="Beeson K."/>
            <person name="Sutton G."/>
            <person name="Rogers Y.-H."/>
            <person name="Friedman R."/>
            <person name="Frazier M."/>
            <person name="Venter J.C."/>
        </authorList>
    </citation>
    <scope>NUCLEOTIDE SEQUENCE [LARGE SCALE GENOMIC DNA]</scope>
    <source>
        <strain evidence="1 2">PCC 7420</strain>
    </source>
</reference>
<accession>B4VRE9</accession>
<protein>
    <submittedName>
        <fullName evidence="1">Uncharacterized protein</fullName>
    </submittedName>
</protein>
<name>B4VRE9_9CYAN</name>
<dbReference type="HOGENOM" id="CLU_3287983_0_0_3"/>
<evidence type="ECO:0000313" key="1">
    <source>
        <dbReference type="EMBL" id="EDX75461.1"/>
    </source>
</evidence>
<dbReference type="EMBL" id="DS989849">
    <property type="protein sequence ID" value="EDX75461.1"/>
    <property type="molecule type" value="Genomic_DNA"/>
</dbReference>
<evidence type="ECO:0000313" key="2">
    <source>
        <dbReference type="Proteomes" id="UP000003835"/>
    </source>
</evidence>
<proteinExistence type="predicted"/>